<keyword evidence="6 11" id="KW-0798">TonB box</keyword>
<dbReference type="InterPro" id="IPR012910">
    <property type="entry name" value="Plug_dom"/>
</dbReference>
<evidence type="ECO:0000256" key="2">
    <source>
        <dbReference type="ARBA" id="ARBA00022448"/>
    </source>
</evidence>
<evidence type="ECO:0000256" key="10">
    <source>
        <dbReference type="PROSITE-ProRule" id="PRU01360"/>
    </source>
</evidence>
<organism evidence="15 16">
    <name type="scientific">Rubricoccus marinus</name>
    <dbReference type="NCBI Taxonomy" id="716817"/>
    <lineage>
        <taxon>Bacteria</taxon>
        <taxon>Pseudomonadati</taxon>
        <taxon>Rhodothermota</taxon>
        <taxon>Rhodothermia</taxon>
        <taxon>Rhodothermales</taxon>
        <taxon>Rubricoccaceae</taxon>
        <taxon>Rubricoccus</taxon>
    </lineage>
</organism>
<feature type="signal peptide" evidence="12">
    <location>
        <begin position="1"/>
        <end position="24"/>
    </location>
</feature>
<comment type="caution">
    <text evidence="15">The sequence shown here is derived from an EMBL/GenBank/DDBJ whole genome shotgun (WGS) entry which is preliminary data.</text>
</comment>
<dbReference type="Gene3D" id="2.170.130.10">
    <property type="entry name" value="TonB-dependent receptor, plug domain"/>
    <property type="match status" value="1"/>
</dbReference>
<keyword evidence="4 10" id="KW-0812">Transmembrane</keyword>
<evidence type="ECO:0000256" key="3">
    <source>
        <dbReference type="ARBA" id="ARBA00022452"/>
    </source>
</evidence>
<evidence type="ECO:0000256" key="5">
    <source>
        <dbReference type="ARBA" id="ARBA00022729"/>
    </source>
</evidence>
<dbReference type="PROSITE" id="PS52016">
    <property type="entry name" value="TONB_DEPENDENT_REC_3"/>
    <property type="match status" value="1"/>
</dbReference>
<reference evidence="15 16" key="1">
    <citation type="submission" date="2016-11" db="EMBL/GenBank/DDBJ databases">
        <title>Study of marine rhodopsin-containing bacteria.</title>
        <authorList>
            <person name="Yoshizawa S."/>
            <person name="Kumagai Y."/>
            <person name="Kogure K."/>
        </authorList>
    </citation>
    <scope>NUCLEOTIDE SEQUENCE [LARGE SCALE GENOMIC DNA]</scope>
    <source>
        <strain evidence="15 16">SG-29</strain>
    </source>
</reference>
<dbReference type="SUPFAM" id="SSF56935">
    <property type="entry name" value="Porins"/>
    <property type="match status" value="1"/>
</dbReference>
<dbReference type="Proteomes" id="UP000216446">
    <property type="component" value="Unassembled WGS sequence"/>
</dbReference>
<keyword evidence="9 10" id="KW-0998">Cell outer membrane</keyword>
<evidence type="ECO:0000256" key="9">
    <source>
        <dbReference type="ARBA" id="ARBA00023237"/>
    </source>
</evidence>
<keyword evidence="7 10" id="KW-0472">Membrane</keyword>
<evidence type="ECO:0000259" key="14">
    <source>
        <dbReference type="Pfam" id="PF07715"/>
    </source>
</evidence>
<keyword evidence="8" id="KW-0675">Receptor</keyword>
<dbReference type="SUPFAM" id="SSF49464">
    <property type="entry name" value="Carboxypeptidase regulatory domain-like"/>
    <property type="match status" value="1"/>
</dbReference>
<keyword evidence="5 12" id="KW-0732">Signal</keyword>
<protein>
    <recommendedName>
        <fullName evidence="17">TonB-dependent receptor plug domain-containing protein</fullName>
    </recommendedName>
</protein>
<dbReference type="Gene3D" id="2.60.40.1120">
    <property type="entry name" value="Carboxypeptidase-like, regulatory domain"/>
    <property type="match status" value="1"/>
</dbReference>
<dbReference type="PANTHER" id="PTHR30069:SF29">
    <property type="entry name" value="HEMOGLOBIN AND HEMOGLOBIN-HAPTOGLOBIN-BINDING PROTEIN 1-RELATED"/>
    <property type="match status" value="1"/>
</dbReference>
<feature type="domain" description="TonB-dependent receptor-like beta-barrel" evidence="13">
    <location>
        <begin position="367"/>
        <end position="883"/>
    </location>
</feature>
<sequence length="943" mass="102649">MSLPLSRFLLPLALALGLSAAASAQTGKVAGRVTDAATGETIPGVNVLIEGTGQGAATNLDGEYVIIGVRPDSYTISFSFIGYQTTRVENARVRIDLTTDIDVELQEETADLGGEVVVEATRALFERDVTATTAFVSGDEIRAIPVENFADVIELQAGVVEEGGQLHFRGGRGGEVGYWIDGVPVTDVYDGGLALEIENNSVQELQVVTGAFNAEYGQALSGIVNVVTRDGSDDFEAQISGFAGDYAAGSGASGVNSLNVFPGTGVSDFGTGIRNLEGTLSGPILPSKVFFFASGRYFGNDGWVNGEDRYRFEDIGFAPGGAIVLRDTLGSGTREMVSLNPYEKVSGQVKLTANLFSGIRLSANLLASQEDFRDGSFFYYYMPEGRRNNDRRARTGILKWTHLLSNTTFYEIGLTNNYTTFDSYLFENPLDERYRDNDFIGVAPNNITSGFAAGGTDNGRFSRSTDTWLAKLDIQSQVSKSHLVKTGIEARFHQLRAQDEFTLVEQTTQLGEEVVSRRDLLLNNRYDRRPTEFAAYIQDKIEVGGLVVNAGVRFDYFDSNGVLFGDPRDPVTVFPSLRQCAEVIELQCTTDGNNQPILRGDAPEERFIPEEYFVDAEPTWQFSPRLGVAFPISSTGVFHFSYGQFFQIPNFELLYQNPFFQLSSEGSGLIGLIGNANLKPEQTINGEIGLKQSLTASTAVELTAYYRDIRNLAGSATDPIVIRGSSARYGQLVNSDFGLVRGVVFRFDQRIGRDLFAGFDYTYQVARANASDPSQVYNAAAAQVGLEQVIVPTNWDQRHTVNGSLTYSNSAYNAGFGLLASYGSGLPYTPTINTAIGGGSEAPTTIPLNSELRPSTLNVNLSAYKGLNLGGATFQVFGKVENLFDNRDEVNVFSDTGRATYSLEQARARTQFAGDPLVLERAYTRPDFFSQPRRVTLGLRLGI</sequence>
<dbReference type="AlphaFoldDB" id="A0A259TVH2"/>
<name>A0A259TVH2_9BACT</name>
<evidence type="ECO:0008006" key="17">
    <source>
        <dbReference type="Google" id="ProtNLM"/>
    </source>
</evidence>
<evidence type="ECO:0000259" key="13">
    <source>
        <dbReference type="Pfam" id="PF00593"/>
    </source>
</evidence>
<dbReference type="InterPro" id="IPR036942">
    <property type="entry name" value="Beta-barrel_TonB_sf"/>
</dbReference>
<dbReference type="EMBL" id="MQWB01000001">
    <property type="protein sequence ID" value="OZC01584.1"/>
    <property type="molecule type" value="Genomic_DNA"/>
</dbReference>
<dbReference type="Pfam" id="PF13715">
    <property type="entry name" value="CarbopepD_reg_2"/>
    <property type="match status" value="1"/>
</dbReference>
<evidence type="ECO:0000256" key="7">
    <source>
        <dbReference type="ARBA" id="ARBA00023136"/>
    </source>
</evidence>
<keyword evidence="2 10" id="KW-0813">Transport</keyword>
<keyword evidence="16" id="KW-1185">Reference proteome</keyword>
<feature type="chain" id="PRO_5012808115" description="TonB-dependent receptor plug domain-containing protein" evidence="12">
    <location>
        <begin position="25"/>
        <end position="943"/>
    </location>
</feature>
<evidence type="ECO:0000313" key="16">
    <source>
        <dbReference type="Proteomes" id="UP000216446"/>
    </source>
</evidence>
<dbReference type="RefSeq" id="WP_094545201.1">
    <property type="nucleotide sequence ID" value="NZ_MQWB01000001.1"/>
</dbReference>
<evidence type="ECO:0000256" key="1">
    <source>
        <dbReference type="ARBA" id="ARBA00004571"/>
    </source>
</evidence>
<dbReference type="InterPro" id="IPR008969">
    <property type="entry name" value="CarboxyPept-like_regulatory"/>
</dbReference>
<dbReference type="GO" id="GO:0009279">
    <property type="term" value="C:cell outer membrane"/>
    <property type="evidence" value="ECO:0007669"/>
    <property type="project" value="UniProtKB-SubCell"/>
</dbReference>
<dbReference type="GO" id="GO:0015344">
    <property type="term" value="F:siderophore uptake transmembrane transporter activity"/>
    <property type="evidence" value="ECO:0007669"/>
    <property type="project" value="TreeGrafter"/>
</dbReference>
<keyword evidence="3 10" id="KW-1134">Transmembrane beta strand</keyword>
<dbReference type="InterPro" id="IPR039426">
    <property type="entry name" value="TonB-dep_rcpt-like"/>
</dbReference>
<accession>A0A259TVH2</accession>
<comment type="similarity">
    <text evidence="10 11">Belongs to the TonB-dependent receptor family.</text>
</comment>
<dbReference type="InterPro" id="IPR000531">
    <property type="entry name" value="Beta-barrel_TonB"/>
</dbReference>
<evidence type="ECO:0000256" key="6">
    <source>
        <dbReference type="ARBA" id="ARBA00023077"/>
    </source>
</evidence>
<comment type="subcellular location">
    <subcellularLocation>
        <location evidence="1 10">Cell outer membrane</location>
        <topology evidence="1 10">Multi-pass membrane protein</topology>
    </subcellularLocation>
</comment>
<dbReference type="Gene3D" id="2.40.170.20">
    <property type="entry name" value="TonB-dependent receptor, beta-barrel domain"/>
    <property type="match status" value="1"/>
</dbReference>
<evidence type="ECO:0000256" key="4">
    <source>
        <dbReference type="ARBA" id="ARBA00022692"/>
    </source>
</evidence>
<evidence type="ECO:0000256" key="8">
    <source>
        <dbReference type="ARBA" id="ARBA00023170"/>
    </source>
</evidence>
<gene>
    <name evidence="15" type="ORF">BSZ36_00435</name>
</gene>
<dbReference type="Pfam" id="PF00593">
    <property type="entry name" value="TonB_dep_Rec_b-barrel"/>
    <property type="match status" value="1"/>
</dbReference>
<feature type="domain" description="TonB-dependent receptor plug" evidence="14">
    <location>
        <begin position="127"/>
        <end position="222"/>
    </location>
</feature>
<dbReference type="Pfam" id="PF07715">
    <property type="entry name" value="Plug"/>
    <property type="match status" value="1"/>
</dbReference>
<evidence type="ECO:0000256" key="12">
    <source>
        <dbReference type="SAM" id="SignalP"/>
    </source>
</evidence>
<evidence type="ECO:0000256" key="11">
    <source>
        <dbReference type="RuleBase" id="RU003357"/>
    </source>
</evidence>
<dbReference type="GO" id="GO:0044718">
    <property type="term" value="P:siderophore transmembrane transport"/>
    <property type="evidence" value="ECO:0007669"/>
    <property type="project" value="TreeGrafter"/>
</dbReference>
<evidence type="ECO:0000313" key="15">
    <source>
        <dbReference type="EMBL" id="OZC01584.1"/>
    </source>
</evidence>
<dbReference type="InterPro" id="IPR037066">
    <property type="entry name" value="Plug_dom_sf"/>
</dbReference>
<proteinExistence type="inferred from homology"/>
<dbReference type="InParanoid" id="A0A259TVH2"/>
<dbReference type="OrthoDB" id="9757908at2"/>
<dbReference type="PANTHER" id="PTHR30069">
    <property type="entry name" value="TONB-DEPENDENT OUTER MEMBRANE RECEPTOR"/>
    <property type="match status" value="1"/>
</dbReference>